<proteinExistence type="predicted"/>
<keyword evidence="1" id="KW-0812">Transmembrane</keyword>
<dbReference type="PANTHER" id="PTHR35788">
    <property type="entry name" value="EXPORTED PROTEIN-RELATED"/>
    <property type="match status" value="1"/>
</dbReference>
<keyword evidence="1" id="KW-0472">Membrane</keyword>
<keyword evidence="1" id="KW-1133">Transmembrane helix</keyword>
<evidence type="ECO:0000313" key="3">
    <source>
        <dbReference type="EMBL" id="OGY82415.1"/>
    </source>
</evidence>
<gene>
    <name evidence="3" type="ORF">A2898_05255</name>
</gene>
<dbReference type="InterPro" id="IPR052913">
    <property type="entry name" value="Glycopeptide_resist_protein"/>
</dbReference>
<dbReference type="Pfam" id="PF04294">
    <property type="entry name" value="VanW"/>
    <property type="match status" value="1"/>
</dbReference>
<sequence length="639" mass="69065">MVSKQPKKKETQAPPPRFAANIAGRLLLVGIAIGIPGYLFLGAVFAAGQLSSGKLLPHTYIGAFNVSGKTFDQARESLQTKVDEIAVTGIALTFQGEQFTIETTLTDEANPEIAYPLVTYDVDTTMDALLSEQTALSPLDRGLRLLFSDIMAPVVTIDNETLLKVLEKELSPYETPAQNAGIVFSGETPSLKTEQSGMAFDYASITDDVVAQFALLIPPTREVSLVQDEPDIRMADVEDLLPSVQTIAEGGPYALSFEGTEWKLEGDMVRLALAFYRREGEGDQATNGDGTVLGTQQEVAVGVAGEPIETWLDGIAVEISRPAQEAKFEMQNGRVTVFQPSKNGVALNVEKTLAALNAALAEGSATVEIAVDETAPEIKTDEVNTLGITELVGMGKTNFAGSPKNRRFNIGLAAQKLNGILIAPGETFSLVKALSPIDKANGYLPELVIKGNRTIPEVGGGLCQIGTTFFRLVLDSGLPIVERKNHSYRVSYYEPPVGMDATIYDPKPDFRFTNDFTTNLLLQTNIDGDNLIFEFYGTEDGRTATSSVPKIYNVVRPGPTKIIETTDLAPGARKCIEKAHNGSDADFTYSVTYPDGTVKNEVFKSHYKAWPEVCLVGVTEKSPDTQDTELENVKAELAD</sequence>
<dbReference type="InterPro" id="IPR007391">
    <property type="entry name" value="Vancomycin_resist_VanW"/>
</dbReference>
<evidence type="ECO:0000259" key="2">
    <source>
        <dbReference type="Pfam" id="PF12229"/>
    </source>
</evidence>
<feature type="transmembrane region" description="Helical" evidence="1">
    <location>
        <begin position="26"/>
        <end position="48"/>
    </location>
</feature>
<dbReference type="EMBL" id="MHKE01000020">
    <property type="protein sequence ID" value="OGY82415.1"/>
    <property type="molecule type" value="Genomic_DNA"/>
</dbReference>
<accession>A0A1G2B0C0</accession>
<evidence type="ECO:0000313" key="4">
    <source>
        <dbReference type="Proteomes" id="UP000179164"/>
    </source>
</evidence>
<name>A0A1G2B0C0_9BACT</name>
<feature type="domain" description="YoaR-like putative peptidoglycan binding" evidence="2">
    <location>
        <begin position="296"/>
        <end position="367"/>
    </location>
</feature>
<dbReference type="PANTHER" id="PTHR35788:SF1">
    <property type="entry name" value="EXPORTED PROTEIN"/>
    <property type="match status" value="1"/>
</dbReference>
<dbReference type="AlphaFoldDB" id="A0A1G2B0C0"/>
<dbReference type="InterPro" id="IPR022029">
    <property type="entry name" value="YoaR-like_PG-bd"/>
</dbReference>
<protein>
    <recommendedName>
        <fullName evidence="2">YoaR-like putative peptidoglycan binding domain-containing protein</fullName>
    </recommendedName>
</protein>
<evidence type="ECO:0000256" key="1">
    <source>
        <dbReference type="SAM" id="Phobius"/>
    </source>
</evidence>
<dbReference type="Pfam" id="PF12229">
    <property type="entry name" value="PG_binding_4"/>
    <property type="match status" value="2"/>
</dbReference>
<comment type="caution">
    <text evidence="3">The sequence shown here is derived from an EMBL/GenBank/DDBJ whole genome shotgun (WGS) entry which is preliminary data.</text>
</comment>
<feature type="domain" description="YoaR-like putative peptidoglycan binding" evidence="2">
    <location>
        <begin position="119"/>
        <end position="211"/>
    </location>
</feature>
<organism evidence="3 4">
    <name type="scientific">Candidatus Kerfeldbacteria bacterium RIFCSPLOWO2_01_FULL_48_11</name>
    <dbReference type="NCBI Taxonomy" id="1798543"/>
    <lineage>
        <taxon>Bacteria</taxon>
        <taxon>Candidatus Kerfeldiibacteriota</taxon>
    </lineage>
</organism>
<dbReference type="STRING" id="1798543.A2898_05255"/>
<reference evidence="3 4" key="1">
    <citation type="journal article" date="2016" name="Nat. Commun.">
        <title>Thousands of microbial genomes shed light on interconnected biogeochemical processes in an aquifer system.</title>
        <authorList>
            <person name="Anantharaman K."/>
            <person name="Brown C.T."/>
            <person name="Hug L.A."/>
            <person name="Sharon I."/>
            <person name="Castelle C.J."/>
            <person name="Probst A.J."/>
            <person name="Thomas B.C."/>
            <person name="Singh A."/>
            <person name="Wilkins M.J."/>
            <person name="Karaoz U."/>
            <person name="Brodie E.L."/>
            <person name="Williams K.H."/>
            <person name="Hubbard S.S."/>
            <person name="Banfield J.F."/>
        </authorList>
    </citation>
    <scope>NUCLEOTIDE SEQUENCE [LARGE SCALE GENOMIC DNA]</scope>
</reference>
<dbReference type="Proteomes" id="UP000179164">
    <property type="component" value="Unassembled WGS sequence"/>
</dbReference>